<proteinExistence type="predicted"/>
<organism evidence="1 2">
    <name type="scientific">Photobacterium gaetbulicola</name>
    <dbReference type="NCBI Taxonomy" id="1295392"/>
    <lineage>
        <taxon>Bacteria</taxon>
        <taxon>Pseudomonadati</taxon>
        <taxon>Pseudomonadota</taxon>
        <taxon>Gammaproteobacteria</taxon>
        <taxon>Vibrionales</taxon>
        <taxon>Vibrionaceae</taxon>
        <taxon>Photobacterium</taxon>
    </lineage>
</organism>
<protein>
    <submittedName>
        <fullName evidence="1">Uncharacterized protein</fullName>
    </submittedName>
</protein>
<evidence type="ECO:0000313" key="2">
    <source>
        <dbReference type="Proteomes" id="UP000031278"/>
    </source>
</evidence>
<dbReference type="InterPro" id="IPR022253">
    <property type="entry name" value="Ribosome_recyc_fac_bac"/>
</dbReference>
<dbReference type="EMBL" id="JWLZ01000156">
    <property type="protein sequence ID" value="KHT63536.1"/>
    <property type="molecule type" value="Genomic_DNA"/>
</dbReference>
<accession>A0A0B9GXQ7</accession>
<name>A0A0B9GXQ7_9GAMM</name>
<dbReference type="Pfam" id="PF12614">
    <property type="entry name" value="RRF_GI"/>
    <property type="match status" value="1"/>
</dbReference>
<gene>
    <name evidence="1" type="ORF">RJ45_11475</name>
</gene>
<evidence type="ECO:0000313" key="1">
    <source>
        <dbReference type="EMBL" id="KHT63536.1"/>
    </source>
</evidence>
<dbReference type="RefSeq" id="WP_039461728.1">
    <property type="nucleotide sequence ID" value="NZ_JWLZ01000156.1"/>
</dbReference>
<sequence length="226" mass="25350">MMKPSISINLPSLAHKVTTAGISEINSVIAPYACNVKRIRRSRNYVLVGSYNELVSIKTELAQLVNSKNCLKWQRVYQSFLAGLEQLSEESEYATFEIKNIAALIGKTDRIFLLEKLTEIGIDTKRKANQRHLEISGALTKLNALQSILQDMSSEPLAAIGKSIQKRLSKYHDIEEIGFDYGKTEQPRTLLSYVVENPAITVAELCFKSNCSTADARKALDDYFEL</sequence>
<dbReference type="AlphaFoldDB" id="A0A0B9GXQ7"/>
<comment type="caution">
    <text evidence="1">The sequence shown here is derived from an EMBL/GenBank/DDBJ whole genome shotgun (WGS) entry which is preliminary data.</text>
</comment>
<reference evidence="1 2" key="1">
    <citation type="submission" date="2014-12" db="EMBL/GenBank/DDBJ databases">
        <title>Genome sequencing of Photobacterium gaetbulicola AD005a.</title>
        <authorList>
            <person name="Adrian T.G.S."/>
            <person name="Chan K.G."/>
        </authorList>
    </citation>
    <scope>NUCLEOTIDE SEQUENCE [LARGE SCALE GENOMIC DNA]</scope>
    <source>
        <strain evidence="1 2">AD005a</strain>
    </source>
</reference>
<dbReference type="Proteomes" id="UP000031278">
    <property type="component" value="Unassembled WGS sequence"/>
</dbReference>